<feature type="transmembrane region" description="Helical" evidence="1">
    <location>
        <begin position="57"/>
        <end position="80"/>
    </location>
</feature>
<keyword evidence="1" id="KW-1133">Transmembrane helix</keyword>
<name>A0A1Z5R1X1_SORBI</name>
<evidence type="ECO:0000256" key="1">
    <source>
        <dbReference type="SAM" id="Phobius"/>
    </source>
</evidence>
<dbReference type="ExpressionAtlas" id="A0A1Z5R1X1">
    <property type="expression patterns" value="baseline and differential"/>
</dbReference>
<accession>A0A1Z5R1X1</accession>
<evidence type="ECO:0000313" key="3">
    <source>
        <dbReference type="Proteomes" id="UP000000768"/>
    </source>
</evidence>
<evidence type="ECO:0000313" key="2">
    <source>
        <dbReference type="EMBL" id="OQU77772.1"/>
    </source>
</evidence>
<dbReference type="Proteomes" id="UP000000768">
    <property type="component" value="Chromosome 9"/>
</dbReference>
<keyword evidence="1" id="KW-0812">Transmembrane</keyword>
<keyword evidence="3" id="KW-1185">Reference proteome</keyword>
<dbReference type="AlphaFoldDB" id="A0A1Z5R1X1"/>
<dbReference type="EMBL" id="CM000768">
    <property type="protein sequence ID" value="OQU77772.1"/>
    <property type="molecule type" value="Genomic_DNA"/>
</dbReference>
<reference evidence="3" key="2">
    <citation type="journal article" date="2018" name="Plant J.">
        <title>The Sorghum bicolor reference genome: improved assembly, gene annotations, a transcriptome atlas, and signatures of genome organization.</title>
        <authorList>
            <person name="McCormick R.F."/>
            <person name="Truong S.K."/>
            <person name="Sreedasyam A."/>
            <person name="Jenkins J."/>
            <person name="Shu S."/>
            <person name="Sims D."/>
            <person name="Kennedy M."/>
            <person name="Amirebrahimi M."/>
            <person name="Weers B.D."/>
            <person name="McKinley B."/>
            <person name="Mattison A."/>
            <person name="Morishige D.T."/>
            <person name="Grimwood J."/>
            <person name="Schmutz J."/>
            <person name="Mullet J.E."/>
        </authorList>
    </citation>
    <scope>NUCLEOTIDE SEQUENCE [LARGE SCALE GENOMIC DNA]</scope>
    <source>
        <strain evidence="3">cv. BTx623</strain>
    </source>
</reference>
<sequence>MVPRQLRSQSVKNSNRQCHTAILEVFPNSPRWKRSVEYVWTSLEARRLRIMSHLCRIFLLHLLLAVYYLTFINFICAKYWSR</sequence>
<protein>
    <submittedName>
        <fullName evidence="2">Uncharacterized protein</fullName>
    </submittedName>
</protein>
<dbReference type="Gramene" id="OQU77772">
    <property type="protein sequence ID" value="OQU77772"/>
    <property type="gene ID" value="SORBI_3009G099600"/>
</dbReference>
<organism evidence="2 3">
    <name type="scientific">Sorghum bicolor</name>
    <name type="common">Sorghum</name>
    <name type="synonym">Sorghum vulgare</name>
    <dbReference type="NCBI Taxonomy" id="4558"/>
    <lineage>
        <taxon>Eukaryota</taxon>
        <taxon>Viridiplantae</taxon>
        <taxon>Streptophyta</taxon>
        <taxon>Embryophyta</taxon>
        <taxon>Tracheophyta</taxon>
        <taxon>Spermatophyta</taxon>
        <taxon>Magnoliopsida</taxon>
        <taxon>Liliopsida</taxon>
        <taxon>Poales</taxon>
        <taxon>Poaceae</taxon>
        <taxon>PACMAD clade</taxon>
        <taxon>Panicoideae</taxon>
        <taxon>Andropogonodae</taxon>
        <taxon>Andropogoneae</taxon>
        <taxon>Sorghinae</taxon>
        <taxon>Sorghum</taxon>
    </lineage>
</organism>
<reference evidence="2 3" key="1">
    <citation type="journal article" date="2009" name="Nature">
        <title>The Sorghum bicolor genome and the diversification of grasses.</title>
        <authorList>
            <person name="Paterson A.H."/>
            <person name="Bowers J.E."/>
            <person name="Bruggmann R."/>
            <person name="Dubchak I."/>
            <person name="Grimwood J."/>
            <person name="Gundlach H."/>
            <person name="Haberer G."/>
            <person name="Hellsten U."/>
            <person name="Mitros T."/>
            <person name="Poliakov A."/>
            <person name="Schmutz J."/>
            <person name="Spannagl M."/>
            <person name="Tang H."/>
            <person name="Wang X."/>
            <person name="Wicker T."/>
            <person name="Bharti A.K."/>
            <person name="Chapman J."/>
            <person name="Feltus F.A."/>
            <person name="Gowik U."/>
            <person name="Grigoriev I.V."/>
            <person name="Lyons E."/>
            <person name="Maher C.A."/>
            <person name="Martis M."/>
            <person name="Narechania A."/>
            <person name="Otillar R.P."/>
            <person name="Penning B.W."/>
            <person name="Salamov A.A."/>
            <person name="Wang Y."/>
            <person name="Zhang L."/>
            <person name="Carpita N.C."/>
            <person name="Freeling M."/>
            <person name="Gingle A.R."/>
            <person name="Hash C.T."/>
            <person name="Keller B."/>
            <person name="Klein P."/>
            <person name="Kresovich S."/>
            <person name="McCann M.C."/>
            <person name="Ming R."/>
            <person name="Peterson D.G."/>
            <person name="Mehboob-ur-Rahman"/>
            <person name="Ware D."/>
            <person name="Westhoff P."/>
            <person name="Mayer K.F."/>
            <person name="Messing J."/>
            <person name="Rokhsar D.S."/>
        </authorList>
    </citation>
    <scope>NUCLEOTIDE SEQUENCE [LARGE SCALE GENOMIC DNA]</scope>
    <source>
        <strain evidence="3">cv. BTx623</strain>
    </source>
</reference>
<dbReference type="InParanoid" id="A0A1Z5R1X1"/>
<proteinExistence type="predicted"/>
<keyword evidence="1" id="KW-0472">Membrane</keyword>
<gene>
    <name evidence="2" type="ORF">SORBI_3009G099600</name>
</gene>